<dbReference type="InterPro" id="IPR050344">
    <property type="entry name" value="Peptidase_M1_aminopeptidases"/>
</dbReference>
<sequence length="499" mass="55330">MPPDKMLKSKSSMIAITLAGLSLLVICLIAIWLLISGASRKSGISEMELASSSSDNFTESPNSDLSATSSTRINNNATTLNPVPSVIVPSQKSLATNTITSTMSSIAQETLPSKTTTEITLPSTAKPINEVTMPTRAQHVPFCEFPADFKSSCPQIRQSTTNDKSNTFLQNSLDHLLSGSLDLLFEVLKEGNSIALHAGRNIRFIEQNQISIWICNEGEKLCPKSITRILDKQLLVIGLEKTLQPRTAIRLKIGKFESEIASNPGLTSQIPSKWEKDRAWIVSSYNLENGSRLVYPGVDEDDVMATLKLCIKHPKETFARSNMPQRSAAEESSWTSTCFHETPSINTKHFAFLLFDNLKLLTGTERTNVEVFVGKHLQPENCQWIIEETFKTLQKIASMTSMAYPLEKLTIVSVPLATDATHSYGLIQIKDTMFEYPKYFEPHSLLTSQVVQQWISNIITICDKCIQVGNKCVCLKIDRQLLKVGLSVCPGAENKQRVV</sequence>
<dbReference type="InterPro" id="IPR027268">
    <property type="entry name" value="Peptidase_M4/M1_CTD_sf"/>
</dbReference>
<dbReference type="GO" id="GO:0005737">
    <property type="term" value="C:cytoplasm"/>
    <property type="evidence" value="ECO:0007669"/>
    <property type="project" value="TreeGrafter"/>
</dbReference>
<dbReference type="SUPFAM" id="SSF63737">
    <property type="entry name" value="Leukotriene A4 hydrolase N-terminal domain"/>
    <property type="match status" value="1"/>
</dbReference>
<name>A0A915DKD1_9BILA</name>
<dbReference type="PANTHER" id="PTHR11533:SF294">
    <property type="entry name" value="THYROTROPIN-RELEASING HORMONE-DEGRADING ECTOENZYME"/>
    <property type="match status" value="1"/>
</dbReference>
<dbReference type="Proteomes" id="UP000887574">
    <property type="component" value="Unplaced"/>
</dbReference>
<proteinExistence type="predicted"/>
<dbReference type="PANTHER" id="PTHR11533">
    <property type="entry name" value="PROTEASE M1 ZINC METALLOPROTEASE"/>
    <property type="match status" value="1"/>
</dbReference>
<dbReference type="WBParaSite" id="jg20466">
    <property type="protein sequence ID" value="jg20466"/>
    <property type="gene ID" value="jg20466"/>
</dbReference>
<dbReference type="Pfam" id="PF17900">
    <property type="entry name" value="Peptidase_M1_N"/>
    <property type="match status" value="1"/>
</dbReference>
<dbReference type="InterPro" id="IPR045357">
    <property type="entry name" value="Aminopeptidase_N-like_N"/>
</dbReference>
<organism evidence="3 4">
    <name type="scientific">Ditylenchus dipsaci</name>
    <dbReference type="NCBI Taxonomy" id="166011"/>
    <lineage>
        <taxon>Eukaryota</taxon>
        <taxon>Metazoa</taxon>
        <taxon>Ecdysozoa</taxon>
        <taxon>Nematoda</taxon>
        <taxon>Chromadorea</taxon>
        <taxon>Rhabditida</taxon>
        <taxon>Tylenchina</taxon>
        <taxon>Tylenchomorpha</taxon>
        <taxon>Sphaerularioidea</taxon>
        <taxon>Anguinidae</taxon>
        <taxon>Anguininae</taxon>
        <taxon>Ditylenchus</taxon>
    </lineage>
</organism>
<accession>A0A915DKD1</accession>
<dbReference type="Gene3D" id="1.10.390.10">
    <property type="entry name" value="Neutral Protease Domain 2"/>
    <property type="match status" value="1"/>
</dbReference>
<evidence type="ECO:0000313" key="3">
    <source>
        <dbReference type="Proteomes" id="UP000887574"/>
    </source>
</evidence>
<feature type="region of interest" description="Disordered" evidence="1">
    <location>
        <begin position="52"/>
        <end position="75"/>
    </location>
</feature>
<keyword evidence="3" id="KW-1185">Reference proteome</keyword>
<dbReference type="GO" id="GO:0005615">
    <property type="term" value="C:extracellular space"/>
    <property type="evidence" value="ECO:0007669"/>
    <property type="project" value="TreeGrafter"/>
</dbReference>
<reference evidence="4" key="1">
    <citation type="submission" date="2022-11" db="UniProtKB">
        <authorList>
            <consortium name="WormBaseParasite"/>
        </authorList>
    </citation>
    <scope>IDENTIFICATION</scope>
</reference>
<evidence type="ECO:0000259" key="2">
    <source>
        <dbReference type="Pfam" id="PF17900"/>
    </source>
</evidence>
<dbReference type="AlphaFoldDB" id="A0A915DKD1"/>
<dbReference type="GO" id="GO:0016020">
    <property type="term" value="C:membrane"/>
    <property type="evidence" value="ECO:0007669"/>
    <property type="project" value="TreeGrafter"/>
</dbReference>
<dbReference type="Gene3D" id="2.60.40.1730">
    <property type="entry name" value="tricorn interacting facor f3 domain"/>
    <property type="match status" value="1"/>
</dbReference>
<protein>
    <submittedName>
        <fullName evidence="4">Aminopeptidase N-like N-terminal domain-containing protein</fullName>
    </submittedName>
</protein>
<evidence type="ECO:0000256" key="1">
    <source>
        <dbReference type="SAM" id="MobiDB-lite"/>
    </source>
</evidence>
<evidence type="ECO:0000313" key="4">
    <source>
        <dbReference type="WBParaSite" id="jg20466"/>
    </source>
</evidence>
<feature type="domain" description="Aminopeptidase N-like N-terminal" evidence="2">
    <location>
        <begin position="174"/>
        <end position="347"/>
    </location>
</feature>
<dbReference type="InterPro" id="IPR042097">
    <property type="entry name" value="Aminopeptidase_N-like_N_sf"/>
</dbReference>